<dbReference type="InterPro" id="IPR050570">
    <property type="entry name" value="Cell_wall_metabolism_enzyme"/>
</dbReference>
<keyword evidence="5" id="KW-1185">Reference proteome</keyword>
<dbReference type="InterPro" id="IPR016047">
    <property type="entry name" value="M23ase_b-sheet_dom"/>
</dbReference>
<dbReference type="GO" id="GO:0004222">
    <property type="term" value="F:metalloendopeptidase activity"/>
    <property type="evidence" value="ECO:0007669"/>
    <property type="project" value="TreeGrafter"/>
</dbReference>
<dbReference type="Gene3D" id="2.70.70.10">
    <property type="entry name" value="Glucose Permease (Domain IIA)"/>
    <property type="match status" value="1"/>
</dbReference>
<dbReference type="InterPro" id="IPR031304">
    <property type="entry name" value="SLT_2"/>
</dbReference>
<dbReference type="CDD" id="cd12797">
    <property type="entry name" value="M23_peptidase"/>
    <property type="match status" value="1"/>
</dbReference>
<dbReference type="CDD" id="cd13399">
    <property type="entry name" value="Slt35-like"/>
    <property type="match status" value="1"/>
</dbReference>
<evidence type="ECO:0000259" key="3">
    <source>
        <dbReference type="Pfam" id="PF13406"/>
    </source>
</evidence>
<organism evidence="4 5">
    <name type="scientific">Tsukamurella conjunctivitidis</name>
    <dbReference type="NCBI Taxonomy" id="2592068"/>
    <lineage>
        <taxon>Bacteria</taxon>
        <taxon>Bacillati</taxon>
        <taxon>Actinomycetota</taxon>
        <taxon>Actinomycetes</taxon>
        <taxon>Mycobacteriales</taxon>
        <taxon>Tsukamurellaceae</taxon>
        <taxon>Tsukamurella</taxon>
    </lineage>
</organism>
<feature type="region of interest" description="Disordered" evidence="1">
    <location>
        <begin position="394"/>
        <end position="435"/>
    </location>
</feature>
<dbReference type="RefSeq" id="WP_146489290.1">
    <property type="nucleotide sequence ID" value="NZ_VIGX01000027.1"/>
</dbReference>
<accession>A0A5C5RSV3</accession>
<feature type="domain" description="Transglycosylase SLT" evidence="3">
    <location>
        <begin position="474"/>
        <end position="518"/>
    </location>
</feature>
<comment type="caution">
    <text evidence="4">The sequence shown here is derived from an EMBL/GenBank/DDBJ whole genome shotgun (WGS) entry which is preliminary data.</text>
</comment>
<feature type="region of interest" description="Disordered" evidence="1">
    <location>
        <begin position="174"/>
        <end position="242"/>
    </location>
</feature>
<dbReference type="EMBL" id="VIGX01000027">
    <property type="protein sequence ID" value="TWS25523.1"/>
    <property type="molecule type" value="Genomic_DNA"/>
</dbReference>
<dbReference type="Pfam" id="PF01551">
    <property type="entry name" value="Peptidase_M23"/>
    <property type="match status" value="1"/>
</dbReference>
<dbReference type="SUPFAM" id="SSF51261">
    <property type="entry name" value="Duplicated hybrid motif"/>
    <property type="match status" value="1"/>
</dbReference>
<feature type="compositionally biased region" description="Low complexity" evidence="1">
    <location>
        <begin position="196"/>
        <end position="220"/>
    </location>
</feature>
<dbReference type="PROSITE" id="PS51257">
    <property type="entry name" value="PROKAR_LIPOPROTEIN"/>
    <property type="match status" value="1"/>
</dbReference>
<reference evidence="4 5" key="1">
    <citation type="submission" date="2019-06" db="EMBL/GenBank/DDBJ databases">
        <title>Tsukamurella conjunctivitidis sp. nov., Tsukamurella assacharolytica sp. nov. and Tsukamurella sputae sp. nov. isolated from patients with conjunctivitis, bacteraemia (lymphoma) and respiratory infection (sputum) in Hong Kong.</title>
        <authorList>
            <person name="Teng J.L.L."/>
            <person name="Lee H.H."/>
            <person name="Fong J.Y.H."/>
            <person name="Fok K.M.N."/>
            <person name="Lau S.K.P."/>
            <person name="Woo P.C.Y."/>
        </authorList>
    </citation>
    <scope>NUCLEOTIDE SEQUENCE [LARGE SCALE GENOMIC DNA]</scope>
    <source>
        <strain evidence="4 5">HKU72</strain>
    </source>
</reference>
<dbReference type="Proteomes" id="UP000319375">
    <property type="component" value="Unassembled WGS sequence"/>
</dbReference>
<gene>
    <name evidence="4" type="ORF">FK530_23145</name>
</gene>
<dbReference type="OrthoDB" id="2989771at2"/>
<evidence type="ECO:0000313" key="4">
    <source>
        <dbReference type="EMBL" id="TWS25523.1"/>
    </source>
</evidence>
<name>A0A5C5RSV3_9ACTN</name>
<dbReference type="AlphaFoldDB" id="A0A5C5RSV3"/>
<dbReference type="InterPro" id="IPR023346">
    <property type="entry name" value="Lysozyme-like_dom_sf"/>
</dbReference>
<evidence type="ECO:0000259" key="2">
    <source>
        <dbReference type="Pfam" id="PF01551"/>
    </source>
</evidence>
<dbReference type="InterPro" id="IPR011055">
    <property type="entry name" value="Dup_hybrid_motif"/>
</dbReference>
<dbReference type="Pfam" id="PF13406">
    <property type="entry name" value="SLT_2"/>
    <property type="match status" value="1"/>
</dbReference>
<sequence length="592" mass="59971">MSSKPGGGIGVAVGAALSCLLLVFGLISVIASDDDACTPSNPGGAAVAGGGTAAIPSAEGTVKPMKQGTYQITSPFGPRSGAMHWGMDVSGPEGTPIYAFADGLVRSAGPSSGFGNWIIIDHNIKGQKVSSLYGHMYNDGLLVKVGQQVTAGQLIAKEGNAGVSSGAHLHFEIHPGGYKGPDSSTSAVDPRPWFDAAGEPGGQPAAAPAPAPVGATAPAAQDPSAPRAPPTDSAAGPTPSPVAAQQATVTQFSQNTGPGQVDRTGGIEGGHVSFGNISGTGITTAGQQRSWDLVRKAFPEVTLVSATRIEQVLGRPDNHNRGIAIDIGGDVARLPAVAAWIAQNFPDSRELIWGVPPFDANISMGKPYKFDQGTLNDHKDHVHWTAPDRVLGGDVAAGSVAGPGGSSSEQCDTTGSSGYPGGGTDNLGPGKVPPAFDPWIRKAGTMCPQISSSLIAADLEAENGFRYGPNAPVSKTGAGGPAQFMPETWARYGKDWDGDGKIDINSIGDAVMSQADYLCTIAKIIDGAIASGKVKPGMGGAQGLYLAAYNAGEGAVLRAGGMPSGGDYSTQTQPYVARILSRVPAFQAGGLT</sequence>
<feature type="domain" description="M23ase beta-sheet core" evidence="2">
    <location>
        <begin position="83"/>
        <end position="177"/>
    </location>
</feature>
<feature type="region of interest" description="Disordered" evidence="1">
    <location>
        <begin position="253"/>
        <end position="272"/>
    </location>
</feature>
<dbReference type="PANTHER" id="PTHR21666:SF270">
    <property type="entry name" value="MUREIN HYDROLASE ACTIVATOR ENVC"/>
    <property type="match status" value="1"/>
</dbReference>
<dbReference type="SUPFAM" id="SSF53955">
    <property type="entry name" value="Lysozyme-like"/>
    <property type="match status" value="1"/>
</dbReference>
<dbReference type="Gene3D" id="1.10.530.10">
    <property type="match status" value="1"/>
</dbReference>
<evidence type="ECO:0000313" key="5">
    <source>
        <dbReference type="Proteomes" id="UP000319375"/>
    </source>
</evidence>
<evidence type="ECO:0000256" key="1">
    <source>
        <dbReference type="SAM" id="MobiDB-lite"/>
    </source>
</evidence>
<protein>
    <submittedName>
        <fullName evidence="4">Peptidoglycan DD-metalloendopeptidase family protein</fullName>
    </submittedName>
</protein>
<proteinExistence type="predicted"/>
<dbReference type="PANTHER" id="PTHR21666">
    <property type="entry name" value="PEPTIDASE-RELATED"/>
    <property type="match status" value="1"/>
</dbReference>